<dbReference type="RefSeq" id="WP_208466583.1">
    <property type="nucleotide sequence ID" value="NZ_JAGFNS010000004.1"/>
</dbReference>
<dbReference type="Gene3D" id="3.40.50.1820">
    <property type="entry name" value="alpha/beta hydrolase"/>
    <property type="match status" value="1"/>
</dbReference>
<keyword evidence="6" id="KW-1185">Reference proteome</keyword>
<dbReference type="Proteomes" id="UP000679690">
    <property type="component" value="Unassembled WGS sequence"/>
</dbReference>
<dbReference type="PANTHER" id="PTHR11559">
    <property type="entry name" value="CARBOXYLESTERASE"/>
    <property type="match status" value="1"/>
</dbReference>
<name>A0ABS3UF03_9ACTN</name>
<feature type="domain" description="Carboxylesterase type B" evidence="4">
    <location>
        <begin position="20"/>
        <end position="480"/>
    </location>
</feature>
<dbReference type="InterPro" id="IPR019826">
    <property type="entry name" value="Carboxylesterase_B_AS"/>
</dbReference>
<comment type="similarity">
    <text evidence="1 3">Belongs to the type-B carboxylesterase/lipase family.</text>
</comment>
<evidence type="ECO:0000256" key="1">
    <source>
        <dbReference type="ARBA" id="ARBA00005964"/>
    </source>
</evidence>
<dbReference type="Pfam" id="PF00135">
    <property type="entry name" value="COesterase"/>
    <property type="match status" value="1"/>
</dbReference>
<evidence type="ECO:0000313" key="5">
    <source>
        <dbReference type="EMBL" id="MBO3737368.1"/>
    </source>
</evidence>
<evidence type="ECO:0000313" key="6">
    <source>
        <dbReference type="Proteomes" id="UP000679690"/>
    </source>
</evidence>
<keyword evidence="2 3" id="KW-0378">Hydrolase</keyword>
<protein>
    <recommendedName>
        <fullName evidence="3">Carboxylic ester hydrolase</fullName>
        <ecNumber evidence="3">3.1.1.-</ecNumber>
    </recommendedName>
</protein>
<dbReference type="InterPro" id="IPR050309">
    <property type="entry name" value="Type-B_Carboxylest/Lipase"/>
</dbReference>
<dbReference type="SUPFAM" id="SSF53474">
    <property type="entry name" value="alpha/beta-Hydrolases"/>
    <property type="match status" value="1"/>
</dbReference>
<gene>
    <name evidence="5" type="ORF">J5X75_07530</name>
</gene>
<organism evidence="5 6">
    <name type="scientific">Actinoplanes flavus</name>
    <dbReference type="NCBI Taxonomy" id="2820290"/>
    <lineage>
        <taxon>Bacteria</taxon>
        <taxon>Bacillati</taxon>
        <taxon>Actinomycetota</taxon>
        <taxon>Actinomycetes</taxon>
        <taxon>Micromonosporales</taxon>
        <taxon>Micromonosporaceae</taxon>
        <taxon>Actinoplanes</taxon>
    </lineage>
</organism>
<dbReference type="EMBL" id="JAGFNS010000004">
    <property type="protein sequence ID" value="MBO3737368.1"/>
    <property type="molecule type" value="Genomic_DNA"/>
</dbReference>
<dbReference type="PROSITE" id="PS00122">
    <property type="entry name" value="CARBOXYLESTERASE_B_1"/>
    <property type="match status" value="1"/>
</dbReference>
<accession>A0ABS3UF03</accession>
<sequence>MRALLAAVLLLPGSPPVSDPPVVHTHLGPVRGTVTGDHRVFRGLPYAAAPTGDLRWRAPRPAAAWTGVREATASGPACAQPPSGDPTITVTSEDCLYLDVTTPVRPGTRRPVIVWLHGGSFKTGAGSSYDPHRLAVQGDTVVVTVDYRLGVFGYLGLPGLAGSGTFGLLDQQAALRWVRRNAAAFGGDPHNVTLAGQSAGGLSVCAQLTSPGAAGLFDRAIIQSGSCLTSWPAGINFGQPAGQPWIGRPQLESAGTELAERLGCAGSLACLRALPADRLVEATPGAGIGAFTRPAHGTPLLPEHPADALRAGRFTRVPVLIGGNRDESRGMVGALDTWEPYTEEQFEAALRAGFGDRWTRVAAEYPVSDHDGRPGLAWAAVATDRMWACPAFETAALLARHTRVHGYEFAERDTPVLWDGYPWGAAHGLELPYLFDGLDWLTGTPQPALAAAMVGEWSRFAGTGTAGWPPFKTGHGTPYVRSFTAESSGRTDMAAGHRCAFWRTVPDA</sequence>
<evidence type="ECO:0000259" key="4">
    <source>
        <dbReference type="Pfam" id="PF00135"/>
    </source>
</evidence>
<dbReference type="EC" id="3.1.1.-" evidence="3"/>
<dbReference type="InterPro" id="IPR029058">
    <property type="entry name" value="AB_hydrolase_fold"/>
</dbReference>
<evidence type="ECO:0000256" key="3">
    <source>
        <dbReference type="RuleBase" id="RU361235"/>
    </source>
</evidence>
<reference evidence="5 6" key="1">
    <citation type="submission" date="2021-03" db="EMBL/GenBank/DDBJ databases">
        <title>Actinoplanes flavus sp. nov., a novel actinomycete isolated from Coconut Palm rhizosphere soil.</title>
        <authorList>
            <person name="Luo X."/>
        </authorList>
    </citation>
    <scope>NUCLEOTIDE SEQUENCE [LARGE SCALE GENOMIC DNA]</scope>
    <source>
        <strain evidence="5 6">NEAU-H7</strain>
    </source>
</reference>
<proteinExistence type="inferred from homology"/>
<dbReference type="InterPro" id="IPR002018">
    <property type="entry name" value="CarbesteraseB"/>
</dbReference>
<evidence type="ECO:0000256" key="2">
    <source>
        <dbReference type="ARBA" id="ARBA00022801"/>
    </source>
</evidence>
<comment type="caution">
    <text evidence="5">The sequence shown here is derived from an EMBL/GenBank/DDBJ whole genome shotgun (WGS) entry which is preliminary data.</text>
</comment>